<dbReference type="EMBL" id="AUWY01000122">
    <property type="protein sequence ID" value="EQB30351.1"/>
    <property type="molecule type" value="Genomic_DNA"/>
</dbReference>
<gene>
    <name evidence="1" type="ORF">M529_20370</name>
</gene>
<sequence>MDNPTLTISLFKLRTRRALVKHSYTAAVYNDTLESMGHAIAEEIKHQAQHGGFYWSFARYKRNHLKAEIQEMTAIMLEYPYVCRAALMAALDECRYAHYVIHAQDEINTKRPEERLVIAFPLAEPITSPRDYTRIAALLSEQLGVGDHTRGDFSSTFLFAPFVGVCSTPKIVLNDLDREFLDPVAFIEKHRGTWTDARALQLGAIPSQPDPTAFHDSGLFVFAKGGAL</sequence>
<keyword evidence="2" id="KW-1185">Reference proteome</keyword>
<comment type="caution">
    <text evidence="1">The sequence shown here is derived from an EMBL/GenBank/DDBJ whole genome shotgun (WGS) entry which is preliminary data.</text>
</comment>
<dbReference type="OrthoDB" id="7474470at2"/>
<evidence type="ECO:0000313" key="1">
    <source>
        <dbReference type="EMBL" id="EQB30351.1"/>
    </source>
</evidence>
<dbReference type="Proteomes" id="UP000015523">
    <property type="component" value="Unassembled WGS sequence"/>
</dbReference>
<dbReference type="eggNOG" id="ENOG502ZDGQ">
    <property type="taxonomic scope" value="Bacteria"/>
</dbReference>
<dbReference type="AlphaFoldDB" id="T0IX52"/>
<accession>T0IX52</accession>
<name>T0IX52_9SPHN</name>
<reference evidence="1 2" key="1">
    <citation type="journal article" date="2013" name="Genome Announc.">
        <title>Draft Genome Sequence of Sphingobium ummariense Strain RL-3, a Hexachlorocyclohexane-Degrading Bacterium.</title>
        <authorList>
            <person name="Kohli P."/>
            <person name="Dua A."/>
            <person name="Sangwan N."/>
            <person name="Oldach P."/>
            <person name="Khurana J.P."/>
            <person name="Lal R."/>
        </authorList>
    </citation>
    <scope>NUCLEOTIDE SEQUENCE [LARGE SCALE GENOMIC DNA]</scope>
    <source>
        <strain evidence="1 2">RL-3</strain>
    </source>
</reference>
<dbReference type="RefSeq" id="WP_021319657.1">
    <property type="nucleotide sequence ID" value="NZ_AUWY01000122.1"/>
</dbReference>
<dbReference type="PATRIC" id="fig|1346791.3.peg.3936"/>
<protein>
    <submittedName>
        <fullName evidence="1">Uncharacterized protein</fullName>
    </submittedName>
</protein>
<organism evidence="1 2">
    <name type="scientific">Sphingobium ummariense RL-3</name>
    <dbReference type="NCBI Taxonomy" id="1346791"/>
    <lineage>
        <taxon>Bacteria</taxon>
        <taxon>Pseudomonadati</taxon>
        <taxon>Pseudomonadota</taxon>
        <taxon>Alphaproteobacteria</taxon>
        <taxon>Sphingomonadales</taxon>
        <taxon>Sphingomonadaceae</taxon>
        <taxon>Sphingobium</taxon>
    </lineage>
</organism>
<proteinExistence type="predicted"/>
<evidence type="ECO:0000313" key="2">
    <source>
        <dbReference type="Proteomes" id="UP000015523"/>
    </source>
</evidence>